<evidence type="ECO:0000313" key="1">
    <source>
        <dbReference type="EMBL" id="KAJ2772415.1"/>
    </source>
</evidence>
<proteinExistence type="predicted"/>
<name>A0ACC1K374_9FUNG</name>
<reference evidence="1" key="1">
    <citation type="submission" date="2022-07" db="EMBL/GenBank/DDBJ databases">
        <title>Phylogenomic reconstructions and comparative analyses of Kickxellomycotina fungi.</title>
        <authorList>
            <person name="Reynolds N.K."/>
            <person name="Stajich J.E."/>
            <person name="Barry K."/>
            <person name="Grigoriev I.V."/>
            <person name="Crous P."/>
            <person name="Smith M.E."/>
        </authorList>
    </citation>
    <scope>NUCLEOTIDE SEQUENCE</scope>
    <source>
        <strain evidence="1">CBS 109366</strain>
    </source>
</reference>
<accession>A0ACC1K374</accession>
<gene>
    <name evidence="1" type="ORF">IWQ57_001778</name>
</gene>
<keyword evidence="2" id="KW-1185">Reference proteome</keyword>
<sequence>MAEPMAAVGGPKRRVRWRRPPLVVCELLFTAFSILSLLAVGVLMTLAQVWSDQRWVKWSRSELHGADAAAGDGHHARGDVMLHAKPLSDVVLDNLPVTWYQHTADALVNAALILGIAGCCIMARGWQARLVFIRRVIWMAALLYLIRTVTIGVTTMPPTINECRPRVVRDVADLLFVVLPKMTSGEISACTDKIFSGHTSMFMLMFLMWNRYARHWGFVLFSAVHTLVGIASVLFTRMHYTVDVVLAILVVFLVHHTYFVSLETATRQRGLAAACQGGYAPVASRDTARTHSASIEVAASEDAEKSIGVPAECLSGTTLHFSAPAPAPVADAAALLTNRSPSSWLPTIVAALDGLWLREQANQAS</sequence>
<organism evidence="1 2">
    <name type="scientific">Coemansia nantahalensis</name>
    <dbReference type="NCBI Taxonomy" id="2789366"/>
    <lineage>
        <taxon>Eukaryota</taxon>
        <taxon>Fungi</taxon>
        <taxon>Fungi incertae sedis</taxon>
        <taxon>Zoopagomycota</taxon>
        <taxon>Kickxellomycotina</taxon>
        <taxon>Kickxellomycetes</taxon>
        <taxon>Kickxellales</taxon>
        <taxon>Kickxellaceae</taxon>
        <taxon>Coemansia</taxon>
    </lineage>
</organism>
<dbReference type="EMBL" id="JANBUJ010000376">
    <property type="protein sequence ID" value="KAJ2772415.1"/>
    <property type="molecule type" value="Genomic_DNA"/>
</dbReference>
<evidence type="ECO:0000313" key="2">
    <source>
        <dbReference type="Proteomes" id="UP001140234"/>
    </source>
</evidence>
<protein>
    <submittedName>
        <fullName evidence="1">Uncharacterized protein</fullName>
    </submittedName>
</protein>
<comment type="caution">
    <text evidence="1">The sequence shown here is derived from an EMBL/GenBank/DDBJ whole genome shotgun (WGS) entry which is preliminary data.</text>
</comment>
<dbReference type="Proteomes" id="UP001140234">
    <property type="component" value="Unassembled WGS sequence"/>
</dbReference>